<dbReference type="RefSeq" id="WP_221786583.1">
    <property type="nucleotide sequence ID" value="NZ_JACLIC010000003.1"/>
</dbReference>
<keyword evidence="2" id="KW-1185">Reference proteome</keyword>
<protein>
    <recommendedName>
        <fullName evidence="3">ApeA N-terminal domain-containing protein</fullName>
    </recommendedName>
</protein>
<evidence type="ECO:0000313" key="2">
    <source>
        <dbReference type="Proteomes" id="UP000706031"/>
    </source>
</evidence>
<evidence type="ECO:0008006" key="3">
    <source>
        <dbReference type="Google" id="ProtNLM"/>
    </source>
</evidence>
<name>A0ABS7KCY3_9BACL</name>
<comment type="caution">
    <text evidence="1">The sequence shown here is derived from an EMBL/GenBank/DDBJ whole genome shotgun (WGS) entry which is preliminary data.</text>
</comment>
<proteinExistence type="predicted"/>
<reference evidence="1 2" key="1">
    <citation type="submission" date="2020-08" db="EMBL/GenBank/DDBJ databases">
        <title>Fungal Genomes of the International Space Station.</title>
        <authorList>
            <person name="Seuylemezian A."/>
            <person name="Singh N.K."/>
            <person name="Wood J."/>
            <person name="Venkateswaran K."/>
        </authorList>
    </citation>
    <scope>NUCLEOTIDE SEQUENCE [LARGE SCALE GENOMIC DNA]</scope>
    <source>
        <strain evidence="1 2">S/N-304-OC-R4</strain>
    </source>
</reference>
<dbReference type="Proteomes" id="UP000706031">
    <property type="component" value="Unassembled WGS sequence"/>
</dbReference>
<evidence type="ECO:0000313" key="1">
    <source>
        <dbReference type="EMBL" id="MBY0202012.1"/>
    </source>
</evidence>
<organism evidence="1 2">
    <name type="scientific">Paenibacillus cucumis</name>
    <name type="common">ex Kampfer et al. 2016</name>
    <dbReference type="NCBI Taxonomy" id="1776858"/>
    <lineage>
        <taxon>Bacteria</taxon>
        <taxon>Bacillati</taxon>
        <taxon>Bacillota</taxon>
        <taxon>Bacilli</taxon>
        <taxon>Bacillales</taxon>
        <taxon>Paenibacillaceae</taxon>
        <taxon>Paenibacillus</taxon>
    </lineage>
</organism>
<accession>A0ABS7KCY3</accession>
<gene>
    <name evidence="1" type="ORF">H7T88_01980</name>
</gene>
<dbReference type="EMBL" id="JACLIC010000003">
    <property type="protein sequence ID" value="MBY0202012.1"/>
    <property type="molecule type" value="Genomic_DNA"/>
</dbReference>
<sequence length="426" mass="49233">MAQIIFSSEELKRRLLEVVRRCTEHEIDFFLDEIDLDSRELDDETISSGDFLNNVDYEEDVLINEDTVLKIGLPRATEYHFASIDGVYEMIELAIHGKIEDNFRFLSPCTVLYHVAGDHILLQEEKIDFSISQTWEGIEINVIPVKGLSSYGFKLVMDGTYDKYFPPVESYDLFIKIKAKEELKPAVFDDIIQAYIFELQNSHAIDIRIETRLTNVSYDDVDTETCNTVGDNLRLRPLLNGKGITPLLKIYNSCNNIEDNEFRILNYTKIIEYVSQTVINKEMLDSILKKLYSPKVLQPDATYILELERLYDEHRNNKKDNQAISLTVGTCCDTIELIEIAPKYLKKFSEFKKQKDSKDLRSQCLDELAGAISDTRNMIAHAKTNYRMKGKECPKDQLGDFATCLKMVASQVIHWFARQHEDSRII</sequence>